<gene>
    <name evidence="2" type="ORF">BCR15_04975</name>
</gene>
<name>A0A1C0AMA6_9ACTN</name>
<keyword evidence="3" id="KW-1185">Reference proteome</keyword>
<evidence type="ECO:0000313" key="2">
    <source>
        <dbReference type="EMBL" id="OCL33975.1"/>
    </source>
</evidence>
<dbReference type="AlphaFoldDB" id="A0A1C0AMA6"/>
<organism evidence="2 3">
    <name type="scientific">Tessaracoccus lapidicaptus</name>
    <dbReference type="NCBI Taxonomy" id="1427523"/>
    <lineage>
        <taxon>Bacteria</taxon>
        <taxon>Bacillati</taxon>
        <taxon>Actinomycetota</taxon>
        <taxon>Actinomycetes</taxon>
        <taxon>Propionibacteriales</taxon>
        <taxon>Propionibacteriaceae</taxon>
        <taxon>Tessaracoccus</taxon>
    </lineage>
</organism>
<comment type="caution">
    <text evidence="2">The sequence shown here is derived from an EMBL/GenBank/DDBJ whole genome shotgun (WGS) entry which is preliminary data.</text>
</comment>
<evidence type="ECO:0000313" key="3">
    <source>
        <dbReference type="Proteomes" id="UP000093501"/>
    </source>
</evidence>
<proteinExistence type="predicted"/>
<evidence type="ECO:0000259" key="1">
    <source>
        <dbReference type="Pfam" id="PF06724"/>
    </source>
</evidence>
<dbReference type="Pfam" id="PF06724">
    <property type="entry name" value="DUF1206"/>
    <property type="match status" value="3"/>
</dbReference>
<feature type="domain" description="DUF1206" evidence="1">
    <location>
        <begin position="29"/>
        <end position="94"/>
    </location>
</feature>
<accession>A0A1C0AMA6</accession>
<feature type="domain" description="DUF1206" evidence="1">
    <location>
        <begin position="107"/>
        <end position="174"/>
    </location>
</feature>
<sequence length="270" mass="27431">MTDGGVKREVRDKAKQVEDHPAAAWWAAVGHVVNGIVHAIIGAIAIGVARGTGGSADQSGAMRAIDAHPLGSIALWVVGIALLGLAAYSVILAIGESRHDKSDAAKSAGRAVMYVAVGSAALTYATGGSSDGEEATESLSAQLLQSWWGSGLLVIAGVVIVAIGVGMIIRGVTRSFLDDVDMPPHFRTTFVWLGIGGYVAKGIAVAIVGILFVVAVVTRDPSSTGGLDGALKALVEVPGGQALLIAVAVGLILYGIFCLARARTTARKGS</sequence>
<reference evidence="3" key="1">
    <citation type="submission" date="2016-07" db="EMBL/GenBank/DDBJ databases">
        <authorList>
            <person name="Florea S."/>
            <person name="Webb J.S."/>
            <person name="Jaromczyk J."/>
            <person name="Schardl C.L."/>
        </authorList>
    </citation>
    <scope>NUCLEOTIDE SEQUENCE [LARGE SCALE GENOMIC DNA]</scope>
    <source>
        <strain evidence="3">IPBSL-7</strain>
    </source>
</reference>
<protein>
    <recommendedName>
        <fullName evidence="1">DUF1206 domain-containing protein</fullName>
    </recommendedName>
</protein>
<dbReference type="EMBL" id="MBQD01000021">
    <property type="protein sequence ID" value="OCL33975.1"/>
    <property type="molecule type" value="Genomic_DNA"/>
</dbReference>
<dbReference type="RefSeq" id="WP_068751732.1">
    <property type="nucleotide sequence ID" value="NZ_LR214441.1"/>
</dbReference>
<dbReference type="Proteomes" id="UP000093501">
    <property type="component" value="Unassembled WGS sequence"/>
</dbReference>
<dbReference type="InterPro" id="IPR009597">
    <property type="entry name" value="DUF1206"/>
</dbReference>
<feature type="domain" description="DUF1206" evidence="1">
    <location>
        <begin position="197"/>
        <end position="264"/>
    </location>
</feature>